<evidence type="ECO:0000313" key="2">
    <source>
        <dbReference type="EMBL" id="ALX50058.1"/>
    </source>
</evidence>
<accession>A0A0U4GBF7</accession>
<dbReference type="InterPro" id="IPR001466">
    <property type="entry name" value="Beta-lactam-related"/>
</dbReference>
<dbReference type="EMBL" id="CP013862">
    <property type="protein sequence ID" value="ALX50058.1"/>
    <property type="molecule type" value="Genomic_DNA"/>
</dbReference>
<dbReference type="AlphaFoldDB" id="A0A0U4GBF7"/>
<evidence type="ECO:0000259" key="1">
    <source>
        <dbReference type="Pfam" id="PF00144"/>
    </source>
</evidence>
<protein>
    <recommendedName>
        <fullName evidence="1">Beta-lactamase-related domain-containing protein</fullName>
    </recommendedName>
</protein>
<dbReference type="Gene3D" id="3.40.710.10">
    <property type="entry name" value="DD-peptidase/beta-lactamase superfamily"/>
    <property type="match status" value="1"/>
</dbReference>
<feature type="domain" description="Beta-lactamase-related" evidence="1">
    <location>
        <begin position="265"/>
        <end position="469"/>
    </location>
</feature>
<evidence type="ECO:0000313" key="3">
    <source>
        <dbReference type="Proteomes" id="UP000050331"/>
    </source>
</evidence>
<dbReference type="Proteomes" id="UP000050331">
    <property type="component" value="Chromosome"/>
</dbReference>
<dbReference type="InterPro" id="IPR012338">
    <property type="entry name" value="Beta-lactam/transpept-like"/>
</dbReference>
<dbReference type="SUPFAM" id="SSF56601">
    <property type="entry name" value="beta-lactamase/transpeptidase-like"/>
    <property type="match status" value="1"/>
</dbReference>
<dbReference type="PANTHER" id="PTHR43283">
    <property type="entry name" value="BETA-LACTAMASE-RELATED"/>
    <property type="match status" value="1"/>
</dbReference>
<dbReference type="Pfam" id="PF00144">
    <property type="entry name" value="Beta-lactamase"/>
    <property type="match status" value="1"/>
</dbReference>
<dbReference type="KEGG" id="lao:AOX59_16620"/>
<proteinExistence type="predicted"/>
<dbReference type="OrthoDB" id="9773047at2"/>
<sequence length="578" mass="65097">MKIANDPIMWQELIEGTEVSGLTQNYMFAAPDNAQDPSTEFEGTLKLEGTQMGMNPEPGMNNVRGKDITFFPDVSLEFFTVDDKHLVPVTQDVIPNGTLEKTKSYWDIIVQPGRVWRNVDQDNGWNRASFPFSLVNRFEGETHIGIAMFLYKEDNVSHVRFQIVAQTGPFDVSGYFNAWGVTKASYKPGGIDNLENHKNVYRLHLENRFPTAPLNELKQKVGDNHLAAFNGATNKAEEENVLQTGLLYEGVLYRSPCQFAAGSFPYGDDIRYGVWSVTKSAKMNVAMLRLAEKYGRGLLDEKIADYIQIPESQKEWDDVTYLDMANMASGRGATTDDPTCYLCDYHRWYLAPSKNEKVAEALDYPRVWEPGTMYNYRDQDAFLLGVALEAYLKSKEGEDATLGQMLKKEVYEPIGIYYAPGNDTIEGNGSSGHPRMDFGYHATLDDLAKIALLYEKRGNWNGTQILNRQLVDSILPKQNPSDLAIPKGAKNAFGPKYYAMSWHIEPYRTCEGRKLYLPNMKGYGGNLVTLMPGHVVGLRMANTLTFSDWNDFESTVPQARVGEQLVSFCEGSDKNDND</sequence>
<dbReference type="InterPro" id="IPR050789">
    <property type="entry name" value="Diverse_Enzym_Activities"/>
</dbReference>
<name>A0A0U4GBF7_9BACI</name>
<keyword evidence="3" id="KW-1185">Reference proteome</keyword>
<dbReference type="PANTHER" id="PTHR43283:SF7">
    <property type="entry name" value="BETA-LACTAMASE-RELATED DOMAIN-CONTAINING PROTEIN"/>
    <property type="match status" value="1"/>
</dbReference>
<gene>
    <name evidence="2" type="ORF">AOX59_16620</name>
</gene>
<reference evidence="2 3" key="1">
    <citation type="submission" date="2016-01" db="EMBL/GenBank/DDBJ databases">
        <title>Complete genome sequence of strain Lentibacillus amyloliquefaciens LAM0015T isolated from saline sediment.</title>
        <authorList>
            <person name="Wang J.-L."/>
            <person name="He M.-X."/>
        </authorList>
    </citation>
    <scope>NUCLEOTIDE SEQUENCE [LARGE SCALE GENOMIC DNA]</scope>
    <source>
        <strain evidence="2 3">LAM0015</strain>
    </source>
</reference>
<organism evidence="2 3">
    <name type="scientific">Lentibacillus amyloliquefaciens</name>
    <dbReference type="NCBI Taxonomy" id="1472767"/>
    <lineage>
        <taxon>Bacteria</taxon>
        <taxon>Bacillati</taxon>
        <taxon>Bacillota</taxon>
        <taxon>Bacilli</taxon>
        <taxon>Bacillales</taxon>
        <taxon>Bacillaceae</taxon>
        <taxon>Lentibacillus</taxon>
    </lineage>
</organism>
<dbReference type="RefSeq" id="WP_068447176.1">
    <property type="nucleotide sequence ID" value="NZ_CP013862.1"/>
</dbReference>